<reference evidence="2 3" key="2">
    <citation type="submission" date="2018-11" db="EMBL/GenBank/DDBJ databases">
        <authorList>
            <consortium name="Pathogen Informatics"/>
        </authorList>
    </citation>
    <scope>NUCLEOTIDE SEQUENCE [LARGE SCALE GENOMIC DNA]</scope>
</reference>
<reference evidence="4" key="1">
    <citation type="submission" date="2017-02" db="UniProtKB">
        <authorList>
            <consortium name="WormBaseParasite"/>
        </authorList>
    </citation>
    <scope>IDENTIFICATION</scope>
</reference>
<proteinExistence type="predicted"/>
<accession>A0A0R3TET7</accession>
<feature type="region of interest" description="Disordered" evidence="1">
    <location>
        <begin position="106"/>
        <end position="129"/>
    </location>
</feature>
<evidence type="ECO:0000313" key="2">
    <source>
        <dbReference type="EMBL" id="VDO01434.1"/>
    </source>
</evidence>
<dbReference type="EMBL" id="UZAE01004941">
    <property type="protein sequence ID" value="VDO01434.1"/>
    <property type="molecule type" value="Genomic_DNA"/>
</dbReference>
<evidence type="ECO:0000256" key="1">
    <source>
        <dbReference type="SAM" id="MobiDB-lite"/>
    </source>
</evidence>
<dbReference type="WBParaSite" id="HNAJ_0000557601-mRNA-1">
    <property type="protein sequence ID" value="HNAJ_0000557601-mRNA-1"/>
    <property type="gene ID" value="HNAJ_0000557601"/>
</dbReference>
<feature type="region of interest" description="Disordered" evidence="1">
    <location>
        <begin position="35"/>
        <end position="55"/>
    </location>
</feature>
<dbReference type="AlphaFoldDB" id="A0A0R3TET7"/>
<protein>
    <submittedName>
        <fullName evidence="2 4">Uncharacterized protein</fullName>
    </submittedName>
</protein>
<gene>
    <name evidence="2" type="ORF">HNAJ_LOCUS5574</name>
</gene>
<dbReference type="Proteomes" id="UP000278807">
    <property type="component" value="Unassembled WGS sequence"/>
</dbReference>
<sequence length="129" mass="14446">MIYILRILQPAATDRRGESGGSTTLSLSSSVFNSIHNQRDSHTPSGSQIHQHLKADQRWEVIRHPELRAIETGKRSHQEVVNQKRDTLPRFGPPQLGIGSAVIFEPSRQRSEPPRIGKVSTDRFGSTID</sequence>
<evidence type="ECO:0000313" key="4">
    <source>
        <dbReference type="WBParaSite" id="HNAJ_0000557601-mRNA-1"/>
    </source>
</evidence>
<name>A0A0R3TET7_RODNA</name>
<evidence type="ECO:0000313" key="3">
    <source>
        <dbReference type="Proteomes" id="UP000278807"/>
    </source>
</evidence>
<keyword evidence="3" id="KW-1185">Reference proteome</keyword>
<organism evidence="4">
    <name type="scientific">Rodentolepis nana</name>
    <name type="common">Dwarf tapeworm</name>
    <name type="synonym">Hymenolepis nana</name>
    <dbReference type="NCBI Taxonomy" id="102285"/>
    <lineage>
        <taxon>Eukaryota</taxon>
        <taxon>Metazoa</taxon>
        <taxon>Spiralia</taxon>
        <taxon>Lophotrochozoa</taxon>
        <taxon>Platyhelminthes</taxon>
        <taxon>Cestoda</taxon>
        <taxon>Eucestoda</taxon>
        <taxon>Cyclophyllidea</taxon>
        <taxon>Hymenolepididae</taxon>
        <taxon>Rodentolepis</taxon>
    </lineage>
</organism>